<keyword evidence="6" id="KW-0067">ATP-binding</keyword>
<evidence type="ECO:0000256" key="2">
    <source>
        <dbReference type="ARBA" id="ARBA00006683"/>
    </source>
</evidence>
<dbReference type="EMBL" id="CP035758">
    <property type="protein sequence ID" value="QBD81741.1"/>
    <property type="molecule type" value="Genomic_DNA"/>
</dbReference>
<dbReference type="GO" id="GO:0004713">
    <property type="term" value="F:protein tyrosine kinase activity"/>
    <property type="evidence" value="ECO:0007669"/>
    <property type="project" value="TreeGrafter"/>
</dbReference>
<evidence type="ECO:0000256" key="3">
    <source>
        <dbReference type="ARBA" id="ARBA00022475"/>
    </source>
</evidence>
<sequence length="557" mass="61008">MLKDSYLSGVVEPRCSVKSDRQEEKRILPSLLAVALSVHVVMRKRSVMKIIVRAFVRWSWLLVLCIVVGFVVGRVVSSTLPPTYQATSVVQLSSQTRTSQTQIIQPVASYSTLVTSDPVLNPVLKQYPQLDRQTFIAKQLVVTPDTPSNSFQIQVTLPEARVSADIANRLALLLVAQQNLYIKEQYTKAIQLANQRIASEQKAIDSLNQQYAATPATNTALLSQLASQIDQQRNIQNTDIASQQALITEQALYNAPLSVVSSAVPATKPSSILGSLPLVPVMIILFLSLGIVFISFLEQSTGRINSTYVLQQKTAVPVLGSLSWAKPMPPDELGLAKTQYSEECRMMMADVMFQAEKMQARILALTGLREEAGTSSVAAQLAVLLAQSNRRVLLIDANLYRPSLHTQLRVSNEVGLAMLLEEARKAKVNAPAGKSDHGSVETLDKLSIERFILPLEIPNLYILPAGITDVNPGDLLSMPEMGQFLKWAASPVDFVIIDCPALDHGEAHILGTLSDQTLLIVDATRDRLKQVMMVKNDLADGGIKLAGMIVNKLGRWV</sequence>
<dbReference type="KEGG" id="kbs:EPA93_39530"/>
<comment type="subcellular location">
    <subcellularLocation>
        <location evidence="1">Cell membrane</location>
        <topology evidence="1">Multi-pass membrane protein</topology>
    </subcellularLocation>
</comment>
<dbReference type="InterPro" id="IPR050445">
    <property type="entry name" value="Bact_polysacc_biosynth/exp"/>
</dbReference>
<comment type="similarity">
    <text evidence="2">Belongs to the CpsC/CapA family.</text>
</comment>
<keyword evidence="4 10" id="KW-0812">Transmembrane</keyword>
<dbReference type="Proteomes" id="UP000290365">
    <property type="component" value="Chromosome"/>
</dbReference>
<evidence type="ECO:0000313" key="12">
    <source>
        <dbReference type="EMBL" id="QBD81741.1"/>
    </source>
</evidence>
<evidence type="ECO:0000259" key="11">
    <source>
        <dbReference type="Pfam" id="PF02706"/>
    </source>
</evidence>
<accession>A0A4V0Z025</accession>
<evidence type="ECO:0000256" key="8">
    <source>
        <dbReference type="ARBA" id="ARBA00023136"/>
    </source>
</evidence>
<keyword evidence="8 10" id="KW-0472">Membrane</keyword>
<evidence type="ECO:0000256" key="9">
    <source>
        <dbReference type="SAM" id="Coils"/>
    </source>
</evidence>
<evidence type="ECO:0000256" key="4">
    <source>
        <dbReference type="ARBA" id="ARBA00022692"/>
    </source>
</evidence>
<feature type="transmembrane region" description="Helical" evidence="10">
    <location>
        <begin position="54"/>
        <end position="76"/>
    </location>
</feature>
<keyword evidence="9" id="KW-0175">Coiled coil</keyword>
<keyword evidence="13" id="KW-1185">Reference proteome</keyword>
<evidence type="ECO:0000256" key="6">
    <source>
        <dbReference type="ARBA" id="ARBA00022840"/>
    </source>
</evidence>
<dbReference type="PANTHER" id="PTHR32309:SF31">
    <property type="entry name" value="CAPSULAR EXOPOLYSACCHARIDE FAMILY"/>
    <property type="match status" value="1"/>
</dbReference>
<dbReference type="InterPro" id="IPR005702">
    <property type="entry name" value="Wzc-like_C"/>
</dbReference>
<dbReference type="SUPFAM" id="SSF52540">
    <property type="entry name" value="P-loop containing nucleoside triphosphate hydrolases"/>
    <property type="match status" value="1"/>
</dbReference>
<evidence type="ECO:0000256" key="1">
    <source>
        <dbReference type="ARBA" id="ARBA00004651"/>
    </source>
</evidence>
<keyword evidence="5" id="KW-0547">Nucleotide-binding</keyword>
<evidence type="ECO:0000256" key="10">
    <source>
        <dbReference type="SAM" id="Phobius"/>
    </source>
</evidence>
<evidence type="ECO:0000256" key="5">
    <source>
        <dbReference type="ARBA" id="ARBA00022741"/>
    </source>
</evidence>
<reference evidence="12 13" key="1">
    <citation type="submission" date="2019-01" db="EMBL/GenBank/DDBJ databases">
        <title>Ktedonosporobacter rubrisoli SCAWS-G2.</title>
        <authorList>
            <person name="Huang Y."/>
            <person name="Yan B."/>
        </authorList>
    </citation>
    <scope>NUCLEOTIDE SEQUENCE [LARGE SCALE GENOMIC DNA]</scope>
    <source>
        <strain evidence="12 13">SCAWS-G2</strain>
    </source>
</reference>
<gene>
    <name evidence="12" type="ORF">EPA93_39530</name>
</gene>
<proteinExistence type="inferred from homology"/>
<evidence type="ECO:0000313" key="13">
    <source>
        <dbReference type="Proteomes" id="UP000290365"/>
    </source>
</evidence>
<feature type="transmembrane region" description="Helical" evidence="10">
    <location>
        <begin position="278"/>
        <end position="297"/>
    </location>
</feature>
<dbReference type="OrthoDB" id="9794577at2"/>
<name>A0A4V0Z025_KTERU</name>
<dbReference type="InterPro" id="IPR003856">
    <property type="entry name" value="LPS_length_determ_N"/>
</dbReference>
<feature type="domain" description="Polysaccharide chain length determinant N-terminal" evidence="11">
    <location>
        <begin position="51"/>
        <end position="126"/>
    </location>
</feature>
<dbReference type="GO" id="GO:0005886">
    <property type="term" value="C:plasma membrane"/>
    <property type="evidence" value="ECO:0007669"/>
    <property type="project" value="UniProtKB-SubCell"/>
</dbReference>
<dbReference type="CDD" id="cd05387">
    <property type="entry name" value="BY-kinase"/>
    <property type="match status" value="1"/>
</dbReference>
<evidence type="ECO:0000256" key="7">
    <source>
        <dbReference type="ARBA" id="ARBA00022989"/>
    </source>
</evidence>
<dbReference type="InterPro" id="IPR027417">
    <property type="entry name" value="P-loop_NTPase"/>
</dbReference>
<keyword evidence="3" id="KW-1003">Cell membrane</keyword>
<organism evidence="12 13">
    <name type="scientific">Ktedonosporobacter rubrisoli</name>
    <dbReference type="NCBI Taxonomy" id="2509675"/>
    <lineage>
        <taxon>Bacteria</taxon>
        <taxon>Bacillati</taxon>
        <taxon>Chloroflexota</taxon>
        <taxon>Ktedonobacteria</taxon>
        <taxon>Ktedonobacterales</taxon>
        <taxon>Ktedonosporobacteraceae</taxon>
        <taxon>Ktedonosporobacter</taxon>
    </lineage>
</organism>
<feature type="coiled-coil region" evidence="9">
    <location>
        <begin position="183"/>
        <end position="210"/>
    </location>
</feature>
<dbReference type="PANTHER" id="PTHR32309">
    <property type="entry name" value="TYROSINE-PROTEIN KINASE"/>
    <property type="match status" value="1"/>
</dbReference>
<keyword evidence="7 10" id="KW-1133">Transmembrane helix</keyword>
<protein>
    <recommendedName>
        <fullName evidence="11">Polysaccharide chain length determinant N-terminal domain-containing protein</fullName>
    </recommendedName>
</protein>
<dbReference type="Pfam" id="PF02706">
    <property type="entry name" value="Wzz"/>
    <property type="match status" value="1"/>
</dbReference>
<dbReference type="Gene3D" id="3.40.50.300">
    <property type="entry name" value="P-loop containing nucleotide triphosphate hydrolases"/>
    <property type="match status" value="1"/>
</dbReference>
<dbReference type="AlphaFoldDB" id="A0A4V0Z025"/>